<proteinExistence type="predicted"/>
<comment type="caution">
    <text evidence="2">The sequence shown here is derived from an EMBL/GenBank/DDBJ whole genome shotgun (WGS) entry which is preliminary data.</text>
</comment>
<name>A0A2C5Y2E0_9HYPO</name>
<dbReference type="AlphaFoldDB" id="A0A2C5Y2E0"/>
<dbReference type="OrthoDB" id="3359339at2759"/>
<evidence type="ECO:0000313" key="2">
    <source>
        <dbReference type="EMBL" id="PHH61402.1"/>
    </source>
</evidence>
<organism evidence="2 3">
    <name type="scientific">Ophiocordyceps australis</name>
    <dbReference type="NCBI Taxonomy" id="1399860"/>
    <lineage>
        <taxon>Eukaryota</taxon>
        <taxon>Fungi</taxon>
        <taxon>Dikarya</taxon>
        <taxon>Ascomycota</taxon>
        <taxon>Pezizomycotina</taxon>
        <taxon>Sordariomycetes</taxon>
        <taxon>Hypocreomycetidae</taxon>
        <taxon>Hypocreales</taxon>
        <taxon>Ophiocordycipitaceae</taxon>
        <taxon>Ophiocordyceps</taxon>
    </lineage>
</organism>
<sequence>MRPKDLTSGHDLSTNRGYNKRIPPNEGGVLDQRGQQTRGEHFEGKGGPEDSNDNDVVPARVPNTQGLGSLNDSATEGQQASRANVGSRPPGPGGSAFKGSDYYTPESVPDSISAEGNIAPGSVTQASREAEGY</sequence>
<evidence type="ECO:0000313" key="3">
    <source>
        <dbReference type="Proteomes" id="UP000226192"/>
    </source>
</evidence>
<keyword evidence="3" id="KW-1185">Reference proteome</keyword>
<dbReference type="EMBL" id="NJET01000105">
    <property type="protein sequence ID" value="PHH61402.1"/>
    <property type="molecule type" value="Genomic_DNA"/>
</dbReference>
<feature type="compositionally biased region" description="Polar residues" evidence="1">
    <location>
        <begin position="62"/>
        <end position="84"/>
    </location>
</feature>
<protein>
    <submittedName>
        <fullName evidence="2">Uncharacterized protein</fullName>
    </submittedName>
</protein>
<dbReference type="STRING" id="1399860.A0A2C5Y2E0"/>
<reference evidence="2 3" key="1">
    <citation type="submission" date="2017-06" db="EMBL/GenBank/DDBJ databases">
        <title>Ant-infecting Ophiocordyceps genomes reveal a high diversity of potential behavioral manipulation genes and a possible major role for enterotoxins.</title>
        <authorList>
            <person name="De Bekker C."/>
            <person name="Evans H.C."/>
            <person name="Brachmann A."/>
            <person name="Hughes D.P."/>
        </authorList>
    </citation>
    <scope>NUCLEOTIDE SEQUENCE [LARGE SCALE GENOMIC DNA]</scope>
    <source>
        <strain evidence="2 3">Map64</strain>
    </source>
</reference>
<feature type="compositionally biased region" description="Basic and acidic residues" evidence="1">
    <location>
        <begin position="38"/>
        <end position="48"/>
    </location>
</feature>
<gene>
    <name evidence="2" type="ORF">CDD81_427</name>
</gene>
<evidence type="ECO:0000256" key="1">
    <source>
        <dbReference type="SAM" id="MobiDB-lite"/>
    </source>
</evidence>
<feature type="region of interest" description="Disordered" evidence="1">
    <location>
        <begin position="1"/>
        <end position="133"/>
    </location>
</feature>
<accession>A0A2C5Y2E0</accession>
<dbReference type="Proteomes" id="UP000226192">
    <property type="component" value="Unassembled WGS sequence"/>
</dbReference>